<dbReference type="Proteomes" id="UP000321389">
    <property type="component" value="Chromosome"/>
</dbReference>
<dbReference type="AlphaFoldDB" id="A0A5B8L4E0"/>
<dbReference type="PANTHER" id="PTHR47089">
    <property type="entry name" value="ABC TRANSPORTER, PERMEASE PROTEIN"/>
    <property type="match status" value="1"/>
</dbReference>
<evidence type="ECO:0000313" key="7">
    <source>
        <dbReference type="EMBL" id="QDZ02805.1"/>
    </source>
</evidence>
<dbReference type="KEGG" id="niy:FQ775_21880"/>
<evidence type="ECO:0000256" key="1">
    <source>
        <dbReference type="ARBA" id="ARBA00004651"/>
    </source>
</evidence>
<keyword evidence="3 6" id="KW-0812">Transmembrane</keyword>
<sequence length="364" mass="38279">MTRLPWTVETRVHRSAATPLIAPAAAVVVTILGGLVLMSMLGVSPLRALYYLYVAPLSTTFNVGEVLLKMSPLLLIAQGLAIGFRAKIWNIGAEGQLILGAIGGSLLPIYFNDSQSLLMLPAMIVIGAMFGMAWAALAALLRVRFNANEILVTLMLNSVALQLLYYLVAGPLRDPFGFNFPQSALFPDVAMLPVLIPGTRVNVSLFIAGVATALAWVLVRRSMIGYKLEVGGTAPSAARYAGFSESQAVWLSLLIGGAAAGLAGVFEVAGPLGQLQRVISPGYGFAAIIVAFLGGLNPVGILFAAFFMAVILVGGDIAQTSAGVPYALNTVLQGILLVTYIAARLFVDYRVRLKSALPASEVAT</sequence>
<dbReference type="PANTHER" id="PTHR47089:SF1">
    <property type="entry name" value="GUANOSINE ABC TRANSPORTER PERMEASE PROTEIN NUPP"/>
    <property type="match status" value="1"/>
</dbReference>
<keyword evidence="8" id="KW-1185">Reference proteome</keyword>
<dbReference type="InterPro" id="IPR001851">
    <property type="entry name" value="ABC_transp_permease"/>
</dbReference>
<feature type="transmembrane region" description="Helical" evidence="6">
    <location>
        <begin position="117"/>
        <end position="141"/>
    </location>
</feature>
<reference evidence="7" key="1">
    <citation type="submission" date="2020-04" db="EMBL/GenBank/DDBJ databases">
        <title>Nitratireductor sp. nov. isolated from mangrove soil.</title>
        <authorList>
            <person name="Ye Y."/>
        </authorList>
    </citation>
    <scope>NUCLEOTIDE SEQUENCE</scope>
    <source>
        <strain evidence="7">SY7</strain>
    </source>
</reference>
<proteinExistence type="predicted"/>
<keyword evidence="2" id="KW-1003">Cell membrane</keyword>
<dbReference type="Pfam" id="PF02653">
    <property type="entry name" value="BPD_transp_2"/>
    <property type="match status" value="1"/>
</dbReference>
<feature type="transmembrane region" description="Helical" evidence="6">
    <location>
        <begin position="286"/>
        <end position="314"/>
    </location>
</feature>
<gene>
    <name evidence="7" type="ORF">FQ775_21880</name>
</gene>
<feature type="transmembrane region" description="Helical" evidence="6">
    <location>
        <begin position="201"/>
        <end position="219"/>
    </location>
</feature>
<dbReference type="EMBL" id="CP042301">
    <property type="protein sequence ID" value="QDZ02805.1"/>
    <property type="molecule type" value="Genomic_DNA"/>
</dbReference>
<keyword evidence="4 6" id="KW-1133">Transmembrane helix</keyword>
<accession>A0A5B8L4E0</accession>
<evidence type="ECO:0000313" key="8">
    <source>
        <dbReference type="Proteomes" id="UP000321389"/>
    </source>
</evidence>
<dbReference type="GO" id="GO:0022857">
    <property type="term" value="F:transmembrane transporter activity"/>
    <property type="evidence" value="ECO:0007669"/>
    <property type="project" value="InterPro"/>
</dbReference>
<feature type="transmembrane region" description="Helical" evidence="6">
    <location>
        <begin position="248"/>
        <end position="266"/>
    </location>
</feature>
<evidence type="ECO:0000256" key="4">
    <source>
        <dbReference type="ARBA" id="ARBA00022989"/>
    </source>
</evidence>
<feature type="transmembrane region" description="Helical" evidence="6">
    <location>
        <begin position="48"/>
        <end position="68"/>
    </location>
</feature>
<evidence type="ECO:0000256" key="6">
    <source>
        <dbReference type="SAM" id="Phobius"/>
    </source>
</evidence>
<evidence type="ECO:0000256" key="2">
    <source>
        <dbReference type="ARBA" id="ARBA00022475"/>
    </source>
</evidence>
<comment type="subcellular location">
    <subcellularLocation>
        <location evidence="1">Cell membrane</location>
        <topology evidence="1">Multi-pass membrane protein</topology>
    </subcellularLocation>
</comment>
<dbReference type="OrthoDB" id="9809785at2"/>
<name>A0A5B8L4E0_9HYPH</name>
<organism evidence="7 8">
    <name type="scientific">Nitratireductor mangrovi</name>
    <dbReference type="NCBI Taxonomy" id="2599600"/>
    <lineage>
        <taxon>Bacteria</taxon>
        <taxon>Pseudomonadati</taxon>
        <taxon>Pseudomonadota</taxon>
        <taxon>Alphaproteobacteria</taxon>
        <taxon>Hyphomicrobiales</taxon>
        <taxon>Phyllobacteriaceae</taxon>
        <taxon>Nitratireductor</taxon>
    </lineage>
</organism>
<dbReference type="CDD" id="cd06580">
    <property type="entry name" value="TM_PBP1_transp_TpRbsC_like"/>
    <property type="match status" value="1"/>
</dbReference>
<evidence type="ECO:0000256" key="5">
    <source>
        <dbReference type="ARBA" id="ARBA00023136"/>
    </source>
</evidence>
<keyword evidence="5 6" id="KW-0472">Membrane</keyword>
<dbReference type="RefSeq" id="WP_146301439.1">
    <property type="nucleotide sequence ID" value="NZ_CP042301.2"/>
</dbReference>
<feature type="transmembrane region" description="Helical" evidence="6">
    <location>
        <begin position="150"/>
        <end position="168"/>
    </location>
</feature>
<protein>
    <submittedName>
        <fullName evidence="7">ABC transporter permease</fullName>
    </submittedName>
</protein>
<feature type="transmembrane region" description="Helical" evidence="6">
    <location>
        <begin position="88"/>
        <end position="111"/>
    </location>
</feature>
<feature type="transmembrane region" description="Helical" evidence="6">
    <location>
        <begin position="326"/>
        <end position="347"/>
    </location>
</feature>
<evidence type="ECO:0000256" key="3">
    <source>
        <dbReference type="ARBA" id="ARBA00022692"/>
    </source>
</evidence>
<feature type="transmembrane region" description="Helical" evidence="6">
    <location>
        <begin position="20"/>
        <end position="42"/>
    </location>
</feature>
<dbReference type="GO" id="GO:0005886">
    <property type="term" value="C:plasma membrane"/>
    <property type="evidence" value="ECO:0007669"/>
    <property type="project" value="UniProtKB-SubCell"/>
</dbReference>